<dbReference type="EMBL" id="OOHR01000009">
    <property type="protein sequence ID" value="SPM45079.1"/>
    <property type="molecule type" value="Genomic_DNA"/>
</dbReference>
<feature type="transmembrane region" description="Helical" evidence="1">
    <location>
        <begin position="59"/>
        <end position="79"/>
    </location>
</feature>
<keyword evidence="1" id="KW-1133">Transmembrane helix</keyword>
<keyword evidence="1" id="KW-0812">Transmembrane</keyword>
<dbReference type="Proteomes" id="UP000244889">
    <property type="component" value="Unassembled WGS sequence"/>
</dbReference>
<evidence type="ECO:0000313" key="3">
    <source>
        <dbReference type="Proteomes" id="UP000244889"/>
    </source>
</evidence>
<accession>A0A2R8F157</accession>
<reference evidence="3" key="1">
    <citation type="submission" date="2018-03" db="EMBL/GenBank/DDBJ databases">
        <authorList>
            <person name="Batty M. E."/>
            <person name="Batty M E."/>
        </authorList>
    </citation>
    <scope>NUCLEOTIDE SEQUENCE [LARGE SCALE GENOMIC DNA]</scope>
</reference>
<gene>
    <name evidence="2" type="ORF">FPW1038_01633</name>
</gene>
<name>A0A2R8F157_ORITS</name>
<dbReference type="PROSITE" id="PS51257">
    <property type="entry name" value="PROKAR_LIPOPROTEIN"/>
    <property type="match status" value="1"/>
</dbReference>
<protein>
    <recommendedName>
        <fullName evidence="4">TrbC/VIRB2 family protein</fullName>
    </recommendedName>
</protein>
<evidence type="ECO:0008006" key="4">
    <source>
        <dbReference type="Google" id="ProtNLM"/>
    </source>
</evidence>
<evidence type="ECO:0000313" key="2">
    <source>
        <dbReference type="EMBL" id="SPM45079.1"/>
    </source>
</evidence>
<keyword evidence="1" id="KW-0472">Membrane</keyword>
<evidence type="ECO:0000256" key="1">
    <source>
        <dbReference type="SAM" id="Phobius"/>
    </source>
</evidence>
<dbReference type="RefSeq" id="WP_108839799.1">
    <property type="nucleotide sequence ID" value="NZ_OOHR01000009.1"/>
</dbReference>
<sequence>MFIYQKSRLNMLKPTFGIQWNNVVVGLLIIITACVFSFKPALADTLEGQLNKIDGLFSGKLKTIGISSATILSSIWAVARGNIKLAGVMVAIGVILGFYLDWIAGGMKIN</sequence>
<feature type="transmembrane region" description="Helical" evidence="1">
    <location>
        <begin position="20"/>
        <end position="38"/>
    </location>
</feature>
<feature type="transmembrane region" description="Helical" evidence="1">
    <location>
        <begin position="85"/>
        <end position="104"/>
    </location>
</feature>
<proteinExistence type="predicted"/>
<dbReference type="AlphaFoldDB" id="A0A2R8F157"/>
<organism evidence="2 3">
    <name type="scientific">Orientia tsutsugamushi</name>
    <name type="common">Rickettsia tsutsugamushi</name>
    <dbReference type="NCBI Taxonomy" id="784"/>
    <lineage>
        <taxon>Bacteria</taxon>
        <taxon>Pseudomonadati</taxon>
        <taxon>Pseudomonadota</taxon>
        <taxon>Alphaproteobacteria</taxon>
        <taxon>Rickettsiales</taxon>
        <taxon>Rickettsiaceae</taxon>
        <taxon>Rickettsieae</taxon>
        <taxon>Orientia</taxon>
    </lineage>
</organism>